<accession>A0A2K9LIN6</accession>
<dbReference type="PROSITE" id="PS51257">
    <property type="entry name" value="PROKAR_LIPOPROTEIN"/>
    <property type="match status" value="1"/>
</dbReference>
<dbReference type="Pfam" id="PF02518">
    <property type="entry name" value="HATPase_c"/>
    <property type="match status" value="1"/>
</dbReference>
<proteinExistence type="predicted"/>
<dbReference type="Gene3D" id="1.20.5.1930">
    <property type="match status" value="1"/>
</dbReference>
<dbReference type="CDD" id="cd16917">
    <property type="entry name" value="HATPase_UhpB-NarQ-NarX-like"/>
    <property type="match status" value="1"/>
</dbReference>
<dbReference type="GO" id="GO:0016301">
    <property type="term" value="F:kinase activity"/>
    <property type="evidence" value="ECO:0007669"/>
    <property type="project" value="UniProtKB-KW"/>
</dbReference>
<dbReference type="InterPro" id="IPR003594">
    <property type="entry name" value="HATPase_dom"/>
</dbReference>
<dbReference type="KEGG" id="kak:Kalk_06775"/>
<dbReference type="InterPro" id="IPR036890">
    <property type="entry name" value="HATPase_C_sf"/>
</dbReference>
<keyword evidence="4" id="KW-1133">Transmembrane helix</keyword>
<keyword evidence="2" id="KW-0418">Kinase</keyword>
<keyword evidence="4" id="KW-0812">Transmembrane</keyword>
<feature type="transmembrane region" description="Helical" evidence="4">
    <location>
        <begin position="141"/>
        <end position="169"/>
    </location>
</feature>
<keyword evidence="7" id="KW-1185">Reference proteome</keyword>
<evidence type="ECO:0000256" key="3">
    <source>
        <dbReference type="ARBA" id="ARBA00023012"/>
    </source>
</evidence>
<feature type="domain" description="Histidine kinase/HSP90-like ATPase" evidence="5">
    <location>
        <begin position="302"/>
        <end position="385"/>
    </location>
</feature>
<dbReference type="PANTHER" id="PTHR24421">
    <property type="entry name" value="NITRATE/NITRITE SENSOR PROTEIN NARX-RELATED"/>
    <property type="match status" value="1"/>
</dbReference>
<dbReference type="AlphaFoldDB" id="A0A2K9LIN6"/>
<evidence type="ECO:0000313" key="7">
    <source>
        <dbReference type="Proteomes" id="UP000235116"/>
    </source>
</evidence>
<reference evidence="7" key="1">
    <citation type="submission" date="2017-08" db="EMBL/GenBank/DDBJ databases">
        <title>Direct submision.</title>
        <authorList>
            <person name="Kim S.-J."/>
            <person name="Rhee S.-K."/>
        </authorList>
    </citation>
    <scope>NUCLEOTIDE SEQUENCE [LARGE SCALE GENOMIC DNA]</scope>
    <source>
        <strain evidence="7">GI5</strain>
    </source>
</reference>
<dbReference type="SUPFAM" id="SSF55874">
    <property type="entry name" value="ATPase domain of HSP90 chaperone/DNA topoisomerase II/histidine kinase"/>
    <property type="match status" value="1"/>
</dbReference>
<keyword evidence="1" id="KW-0808">Transferase</keyword>
<sequence length="387" mass="42924">MLKRLAELVPAAFLAKTLALTATGLIVIACVYWELFSRSWPGQTVLALALLYPLLFLSAYLYLSIIYPLREATTYPHTQQHPLLLLLSVLNYLCVISLLHASIPSSHNPQVIIFLLALPSASTAGLLLWQSVSVMILSNLLAAWLLIPYVETSFFLQIASSQVLVYLLFSTLINEFRQKTVANINLAQLRATQRLLEAKVKQETTERIAHDLHDELGHLSTVISNNLNQYCHINQCNDPLLENAKQQTQKMSEQIRLISSTWQMPALDIKAALTELAANIPRPNVKVDIDGFDGLCSASNGETLYRCCQEIITNSIKHSNASTVHIMILKNPTQFSASIEDNGRGKTRLKLGNGLNGIRSRVIRVGGDINMELTPDGFRAQLTIPAT</sequence>
<keyword evidence="3" id="KW-0902">Two-component regulatory system</keyword>
<dbReference type="Proteomes" id="UP000235116">
    <property type="component" value="Chromosome"/>
</dbReference>
<feature type="transmembrane region" description="Helical" evidence="4">
    <location>
        <begin position="81"/>
        <end position="99"/>
    </location>
</feature>
<dbReference type="OrthoDB" id="9797605at2"/>
<evidence type="ECO:0000256" key="2">
    <source>
        <dbReference type="ARBA" id="ARBA00022777"/>
    </source>
</evidence>
<feature type="transmembrane region" description="Helical" evidence="4">
    <location>
        <begin position="111"/>
        <end position="129"/>
    </location>
</feature>
<dbReference type="RefSeq" id="WP_101893468.1">
    <property type="nucleotide sequence ID" value="NZ_CP022684.1"/>
</dbReference>
<gene>
    <name evidence="6" type="ORF">Kalk_06775</name>
</gene>
<evidence type="ECO:0000256" key="1">
    <source>
        <dbReference type="ARBA" id="ARBA00022679"/>
    </source>
</evidence>
<dbReference type="PANTHER" id="PTHR24421:SF59">
    <property type="entry name" value="OXYGEN SENSOR HISTIDINE KINASE NREB"/>
    <property type="match status" value="1"/>
</dbReference>
<organism evidence="6 7">
    <name type="scientific">Ketobacter alkanivorans</name>
    <dbReference type="NCBI Taxonomy" id="1917421"/>
    <lineage>
        <taxon>Bacteria</taxon>
        <taxon>Pseudomonadati</taxon>
        <taxon>Pseudomonadota</taxon>
        <taxon>Gammaproteobacteria</taxon>
        <taxon>Pseudomonadales</taxon>
        <taxon>Ketobacteraceae</taxon>
        <taxon>Ketobacter</taxon>
    </lineage>
</organism>
<feature type="transmembrane region" description="Helical" evidence="4">
    <location>
        <begin position="45"/>
        <end position="69"/>
    </location>
</feature>
<name>A0A2K9LIN6_9GAMM</name>
<dbReference type="GO" id="GO:0000160">
    <property type="term" value="P:phosphorelay signal transduction system"/>
    <property type="evidence" value="ECO:0007669"/>
    <property type="project" value="UniProtKB-KW"/>
</dbReference>
<keyword evidence="4" id="KW-0472">Membrane</keyword>
<feature type="transmembrane region" description="Helical" evidence="4">
    <location>
        <begin position="12"/>
        <end position="33"/>
    </location>
</feature>
<dbReference type="Gene3D" id="3.30.565.10">
    <property type="entry name" value="Histidine kinase-like ATPase, C-terminal domain"/>
    <property type="match status" value="1"/>
</dbReference>
<evidence type="ECO:0000259" key="5">
    <source>
        <dbReference type="Pfam" id="PF02518"/>
    </source>
</evidence>
<evidence type="ECO:0000313" key="6">
    <source>
        <dbReference type="EMBL" id="AUM12132.1"/>
    </source>
</evidence>
<evidence type="ECO:0000256" key="4">
    <source>
        <dbReference type="SAM" id="Phobius"/>
    </source>
</evidence>
<dbReference type="EMBL" id="CP022684">
    <property type="protein sequence ID" value="AUM12132.1"/>
    <property type="molecule type" value="Genomic_DNA"/>
</dbReference>
<protein>
    <recommendedName>
        <fullName evidence="5">Histidine kinase/HSP90-like ATPase domain-containing protein</fullName>
    </recommendedName>
</protein>
<dbReference type="InterPro" id="IPR050482">
    <property type="entry name" value="Sensor_HK_TwoCompSys"/>
</dbReference>